<feature type="disulfide bond" evidence="9">
    <location>
        <begin position="996"/>
        <end position="1057"/>
    </location>
</feature>
<protein>
    <recommendedName>
        <fullName evidence="8">Soluble scavenger receptor cysteine-rich domain-containing protein SSC5D</fullName>
    </recommendedName>
</protein>
<feature type="disulfide bond" evidence="9">
    <location>
        <begin position="321"/>
        <end position="331"/>
    </location>
</feature>
<feature type="domain" description="SRCR" evidence="11">
    <location>
        <begin position="3752"/>
        <end position="3840"/>
    </location>
</feature>
<evidence type="ECO:0000313" key="13">
    <source>
        <dbReference type="RefSeq" id="XP_054848852.1"/>
    </source>
</evidence>
<feature type="domain" description="SRCR" evidence="11">
    <location>
        <begin position="649"/>
        <end position="749"/>
    </location>
</feature>
<feature type="disulfide bond" evidence="9">
    <location>
        <begin position="3054"/>
        <end position="3118"/>
    </location>
</feature>
<feature type="domain" description="SRCR" evidence="11">
    <location>
        <begin position="1892"/>
        <end position="1992"/>
    </location>
</feature>
<feature type="disulfide bond" evidence="9">
    <location>
        <begin position="2121"/>
        <end position="2185"/>
    </location>
</feature>
<feature type="disulfide bond" evidence="9">
    <location>
        <begin position="1712"/>
        <end position="1776"/>
    </location>
</feature>
<keyword evidence="4" id="KW-0675">Receptor</keyword>
<feature type="signal peptide" evidence="10">
    <location>
        <begin position="1"/>
        <end position="36"/>
    </location>
</feature>
<feature type="disulfide bond" evidence="9">
    <location>
        <begin position="2446"/>
        <end position="2507"/>
    </location>
</feature>
<keyword evidence="1 10" id="KW-0732">Signal</keyword>
<feature type="disulfide bond" evidence="9">
    <location>
        <begin position="633"/>
        <end position="643"/>
    </location>
</feature>
<dbReference type="GeneID" id="129338555"/>
<sequence>MAAYSFPSLVGHLERRLTKMVVTLLLLASFGGVVWSSDPVDTAEIRLVNGSSRCSGRVEVFHNGMWGTVCDDDWGMEEAVVVCRQLGCPIAVSAPHRALFGRGTDSIWLDEVKCKGIESALSQCPANPWGEHNCNHGEDAGVICSEVRLVNGPTPCAGRVEVLRNQEWGTVCENGWDMNEARVVCQEVGCGKALAAPSGAKFGQGSGSIWMDEVNCTGAEDSLSKCPANPLAEHSCDHNKDASVECAEQTQVRLVNGLNQCSGRVEFLRDRLWGTVCDDDWDLEDAKVVCRYLGCGAAVSAPRGAHFGAGSGPIWLAGVNCAGTEKSITKCHAKYQEKNNCSHTKDAGVVCREVRLTNGPNRCSGTVEVYHNEQWGTICDGGWDLQDAQVVCRELNCGEASSALGGAYYGRGSGAILLDTVNCTGNETALRECPKSPRGAHECDHTRDASVECLNMVKLMNGPNECSGRVEVFHNQKWGTVCDDDWDIHDANVVCNELDCGVALAAPQRAPFGKGTDPIQLVDVECKGTETTLMDCRLKPWSHLKPGEIQFCDHRDDVSVVCSALRLVNGSTNCSGRVEMFHNHQWGTICDDSWSMREAEAVCRNVGCGAALKIHKKAWFGQGSGPILGPDSCHHGDDVGLECAEPLEIRLVNGTVNCSGRIEVYYKTLWGTICDDNWDLEDASVVCHYLGCGTSRSAPRGSHFGAGLGLIWLDEVSCTGTENAISECPASQWGKHDCSHSKDAGVICTEIRLTHGLNHCSGRVEVYHNKQWGTICDNGWDLQDAQVVCRELNCGDVSSALVKAHYGPGPGNIWLDRVNCTGNETALRECPKSPWGEHSCDHGGVVSIVCSDLKEIRLVNGSNICSGRVEVLHNDQWGTVCDDDWDINSAQVVCRELGCGRAISAPHGAHFGEGKDPIWLDGVECKGTEAALRDCRLKPWGEHNCHHGEDAGVVCSVLRLVNGSSHCSGRVEILHNKQWATICDDHWGMKEAEVVCREIGCGAALKAHTKAWFGHGSGPIWASDINCVGTETSFSECTSSSSLGLSNCHHGDVGVECAELPEIRLVSGHSRCSGRVEIYHETLWGTVCDDDWDLEDAKVVCRYLGCGTALSAPRNSHFGGGSGPIWLDDVNCTGTENAIRHCPAKWWGKHDCSHREDAGVVCGEIRLINGSNHCSGRVEVYHNDQWGTICDDGWDLQDAQVVCRELNCGDATSALGGAHYGQGSGTVWLDRVNCIGNETALRECPKSSWGEHSCDHGRDASVMCSDPREIRLVNGSNRCSGRVEVLHNDQWGTVCDDDWNMKNAQVVCRELGCGKAVSAPHGAHFGDGSGRIWLDDVKCKGSEVSLKDCWLKSWGKHNCNHEEDAGVVCSGNVEAAPIRLVNGSSHCSGRVEVLHGGMWGTVCDDAWEMEDARVVCQQLGCPFAISARHSAHFGRGTGPIWLDEVKCKGSESALSHCSANPWGVHNCNHGEDAGVICLEVRLVNGPTPCAGRVEVLRNQEWGTVCENGWDMNEAHVVCQEVGCGKALAAPGGAKFGQGSGSIWMDEVNCTGSEDNLSECTATPLAEDSCGHSKDASVECAEIPEIILVNGRSRCSGRVEILHEKQWGTVCDDDWDLEDAKVVCRYLECGSALSAPQGSHFGEGYGPIWLDGVNCTGTENAISKCRAKVWGDNSCSHNEDAGVVCGEVRLMNGSNRCSGRVEVYQNEQWGTVCDEGWDLLDSEVVCRELECGKALSALGGANYGQGSGTVWPNRVNCRGNETALRECPKSPWRDLNCDHTRDASVECSSQIRLVNGSDRCSGRVEVFHNGQWGTVCDDGWDMNDAQVVCWELDCGVALEAPYGAYFGRGSDRIWLGDVNCKGTETALKDCQLKGWGKHNCQHREDAGVICSVLRLVDGSTNCSGRVEIFHNHQWGTLCDDHWDMKKAEAVCGKIGCGAALKKHSNAWFGQGSGPIWKDDVNCVGTETSLSECIVGPWSSSNCHHGEDVGVECAEIRLVNGPNRCSGRVEILHEKRWGTICDDNWDLEDANVVCRHLGCGTALLALHSARFGNGSGPIWLDNINCKGSENSISHCPARGWGEHDCSHYEDAGIECRAIQLMNGSDRCSGRVEVYHNEQWGTVCDDGWDIQDAQVVCRELKCGDALSAFGGAHYGPGSGTIWLDRVDCTGNETALGECLKSPWGEHTCDHRRDASVECSDPREIRLVNGSNTCSGRVEVLHNDQWGTVCDKNWNINSAQVVCREFGCGKAVSAPKGAHFGRGSGRIWLDNVKCDGTESALKDCQKNPSRYPNCQHQEDAGVVCSAIRLINGSNDCSGRVELYHNEKWGTICDDGWDIHDAQVVCRELKCGDALLAFSGAHYGPGSGIIWLDRVDCTGNETALGECLKSPWGEHTCDHRRDASVECSDARGIRLVNGLSECSGRVEVNHNYEWGTVCDDGWDMNSAQVVCRELGCGKAVSAPSGAHFGRGSGPIWLDNIKCDGTESSLKDCQKNPWGDHNCEHQEDAGVLCSTIRLINGSNDCSGRVEVYHNEQWGTICDNGWDIQDAQVVCRELKCGDALAAFGGANYGQGSGTIWLDRIDCKGNEMALGKCPKSRWGEHSCDHRRDASVECSGPREIRLVNGANRCSGRVEVLHNDQWGTVCDDDWNMNNAQVVCRELGCGGAISAPGGAYFGEGSGRIWLDDVRCNGTESALKHCWKKPWGEQNCKHEEDAGVVCSAIRLINGSNNCSGRVEVYHNKQWGTVCDDGWDIQDAQVVCQELMCGDALSAFGGAHYGPGSGTIWLDRVNCTGNEMALRECPKGPWGEHTCDHRRDASVACSDPKEIRLVNGSHRCSGRVEVLYNDQWGTVCDNNWNINSARVVCRELGCGNAVSAPRGGNFGGGSGRIWLDNFQCDGTESSLKDCRKNPSGEHNCQHQNDAGVVCSDLRLMNGSNRCSGRVEVYHNEQWGTVCDDGWDIQDAQVVCRELKCGDALSAFGGAHYGPGSGTIWLDRVDCTGNETALGECLKSPWGEHTCDHRRDASVECSEPRGIRLVDGLSECSGRVEVNHNYEWGTVCDDGWDMNSAQVVCRELGCGKAVSAPLGAHFGRGRGPIWLDNVKCDGTESSLKDCRKNPWGDHNCQHQDDAGVVCSAIRLINGSNDCSGRVEVYHNEQWGTICDNGWDIQDAQVVCQELMCGDALSAISGAHYGPGSGIIWLDRVNCRGNETALRECPKSPWGNHTCDDRRKAIVECLGPREIRLVNGANRCSGRVEVLHEDQWGTVCDDDWNMKNARVVCRELGCGGAISAPGGAYFGEGSGRIWLDDVRCNGTESALKHCWKKPWGNHNCQHGEDAGVVCSAIQLINGSKNCSGRVEVYHNEQWGTICDDGWDIKDAQVVCQELMCGDALSAFGGAHYGPGSGTIWLDRVDCTGNETALRECPKSPWGEHTCDHRRDASVVCSEPKEIRLVNGSNRCSGRVEVFYNDQWGTVCDNNWNINSARVVCKELGCGNAVSAPRGGNFGGGSGRIWLDNFQCDGTESSLKDCRKKPSRERNCQHQKDAGVVCSDLRLMNGSNRCLGRVEVYHNEQWGTVCDDGWDIQDAQVVCRELKCGDALSAFGGAHYGPGSGTIWLDRVDCTGNETALGECLKSPWGEHTCDHRRDASVECSGPREIRLVNGGNRCSGRVEVLHNDQWGTVCDDNWNINSAQVVCRELGCGKAISAPTGAHFGEGSGHIWLDNVRCNGTESALKDCWKNPWGDRNCQHQEDAGVVCSVIRLMNGSNDCSGRVEVYHNEQWGTICDDGWDIQDAQVVCRELMCGDALSAFSGAHYGPGSGTIWLDRVDCTGNETALGECPKSPWGEHT</sequence>
<feature type="disulfide bond" evidence="9">
    <location>
        <begin position="1308"/>
        <end position="1369"/>
    </location>
</feature>
<feature type="disulfide bond" evidence="9">
    <location>
        <begin position="674"/>
        <end position="738"/>
    </location>
</feature>
<evidence type="ECO:0000256" key="6">
    <source>
        <dbReference type="ARBA" id="ARBA00058074"/>
    </source>
</evidence>
<feature type="chain" id="PRO_5041671916" description="Soluble scavenger receptor cysteine-rich domain-containing protein SSC5D" evidence="10">
    <location>
        <begin position="37"/>
        <end position="3840"/>
    </location>
</feature>
<feature type="domain" description="SRCR" evidence="11">
    <location>
        <begin position="3338"/>
        <end position="3438"/>
    </location>
</feature>
<feature type="disulfide bond" evidence="9">
    <location>
        <begin position="2341"/>
        <end position="2402"/>
    </location>
</feature>
<feature type="disulfide bond" evidence="9">
    <location>
        <begin position="1234"/>
        <end position="1244"/>
    </location>
</feature>
<feature type="disulfide bond" evidence="9">
    <location>
        <begin position="2477"/>
        <end position="2487"/>
    </location>
</feature>
<dbReference type="KEGG" id="emc:129338555"/>
<keyword evidence="5" id="KW-0325">Glycoprotein</keyword>
<feature type="domain" description="SRCR" evidence="11">
    <location>
        <begin position="1378"/>
        <end position="1478"/>
    </location>
</feature>
<feature type="disulfide bond" evidence="9">
    <location>
        <begin position="718"/>
        <end position="728"/>
    </location>
</feature>
<feature type="disulfide bond" evidence="9">
    <location>
        <begin position="687"/>
        <end position="748"/>
    </location>
</feature>
<feature type="disulfide bond" evidence="9">
    <location>
        <begin position="3200"/>
        <end position="3210"/>
    </location>
</feature>
<feature type="disulfide bond" evidence="9">
    <location>
        <begin position="3098"/>
        <end position="3108"/>
    </location>
</feature>
<feature type="disulfide bond" evidence="9">
    <location>
        <begin position="83"/>
        <end position="144"/>
    </location>
</feature>
<feature type="domain" description="SRCR" evidence="11">
    <location>
        <begin position="3650"/>
        <end position="3750"/>
    </location>
</feature>
<evidence type="ECO:0000256" key="7">
    <source>
        <dbReference type="ARBA" id="ARBA00064153"/>
    </source>
</evidence>
<feature type="disulfide bond" evidence="9">
    <location>
        <begin position="2755"/>
        <end position="2816"/>
    </location>
</feature>
<feature type="domain" description="SRCR" evidence="11">
    <location>
        <begin position="565"/>
        <end position="643"/>
    </location>
</feature>
<feature type="domain" description="SRCR" evidence="11">
    <location>
        <begin position="1270"/>
        <end position="1370"/>
    </location>
</feature>
<evidence type="ECO:0000313" key="12">
    <source>
        <dbReference type="Proteomes" id="UP001190640"/>
    </source>
</evidence>
<feature type="disulfide bond" evidence="9">
    <location>
        <begin position="2032"/>
        <end position="2093"/>
    </location>
</feature>
<feature type="disulfide bond" evidence="9">
    <location>
        <begin position="1815"/>
        <end position="1879"/>
    </location>
</feature>
<organism evidence="12 13">
    <name type="scientific">Eublepharis macularius</name>
    <name type="common">Leopard gecko</name>
    <name type="synonym">Cyrtodactylus macularius</name>
    <dbReference type="NCBI Taxonomy" id="481883"/>
    <lineage>
        <taxon>Eukaryota</taxon>
        <taxon>Metazoa</taxon>
        <taxon>Chordata</taxon>
        <taxon>Craniata</taxon>
        <taxon>Vertebrata</taxon>
        <taxon>Euteleostomi</taxon>
        <taxon>Lepidosauria</taxon>
        <taxon>Squamata</taxon>
        <taxon>Bifurcata</taxon>
        <taxon>Gekkota</taxon>
        <taxon>Eublepharidae</taxon>
        <taxon>Eublepharinae</taxon>
        <taxon>Eublepharis</taxon>
    </lineage>
</organism>
<feature type="disulfide bond" evidence="9">
    <location>
        <begin position="820"/>
        <end position="830"/>
    </location>
</feature>
<gene>
    <name evidence="13" type="primary">LOC129338555</name>
</gene>
<evidence type="ECO:0000256" key="3">
    <source>
        <dbReference type="ARBA" id="ARBA00023157"/>
    </source>
</evidence>
<reference evidence="13" key="1">
    <citation type="submission" date="2025-08" db="UniProtKB">
        <authorList>
            <consortium name="RefSeq"/>
        </authorList>
    </citation>
    <scope>IDENTIFICATION</scope>
    <source>
        <tissue evidence="13">Blood</tissue>
    </source>
</reference>
<evidence type="ECO:0000256" key="9">
    <source>
        <dbReference type="PROSITE-ProRule" id="PRU00196"/>
    </source>
</evidence>
<feature type="disulfide bond" evidence="9">
    <location>
        <begin position="1518"/>
        <end position="1579"/>
    </location>
</feature>
<feature type="disulfide bond" evidence="9">
    <location>
        <begin position="789"/>
        <end position="850"/>
    </location>
</feature>
<feature type="disulfide bond" evidence="9">
    <location>
        <begin position="2860"/>
        <end position="2921"/>
    </location>
</feature>
<keyword evidence="12" id="KW-1185">Reference proteome</keyword>
<feature type="disulfide bond" evidence="9">
    <location>
        <begin position="3407"/>
        <end position="3417"/>
    </location>
</feature>
<feature type="domain" description="SRCR" evidence="11">
    <location>
        <begin position="45"/>
        <end position="145"/>
    </location>
</feature>
<evidence type="ECO:0000256" key="10">
    <source>
        <dbReference type="SAM" id="SignalP"/>
    </source>
</evidence>
<evidence type="ECO:0000256" key="4">
    <source>
        <dbReference type="ARBA" id="ARBA00023170"/>
    </source>
</evidence>
<feature type="disulfide bond" evidence="9">
    <location>
        <begin position="1505"/>
        <end position="1569"/>
    </location>
</feature>
<feature type="disulfide bond" evidence="9">
    <location>
        <begin position="70"/>
        <end position="134"/>
    </location>
</feature>
<comment type="function">
    <text evidence="6">Binds to extracellular matrix proteins. Binds to pathogen-associated molecular patterns (PAMPs) present on the cell walls of Gram-positive and Gram-negative bacteria and fungi, behaving as a pattern recognition receptor (PRR). Induces bacterial and fungal aggregation and subsequent inhibition of PAMP-induced cytokine release. Does not possess intrinsic bactericidal activity. May play a role in the innate defense and homeostasis of certain epithelial surfaces.</text>
</comment>
<feature type="domain" description="SRCR" evidence="11">
    <location>
        <begin position="252"/>
        <end position="352"/>
    </location>
</feature>
<feature type="disulfide bond" evidence="9">
    <location>
        <begin position="2579"/>
        <end position="2589"/>
    </location>
</feature>
<dbReference type="FunFam" id="3.10.250.10:FF:000007">
    <property type="entry name" value="Soluble scavenger receptor cysteine-rich domain-containing protein SSC5D"/>
    <property type="match status" value="17"/>
</dbReference>
<evidence type="ECO:0000256" key="1">
    <source>
        <dbReference type="ARBA" id="ARBA00022729"/>
    </source>
</evidence>
<feature type="disulfide bond" evidence="9">
    <location>
        <begin position="3481"/>
        <end position="3542"/>
    </location>
</feature>
<feature type="domain" description="SRCR" evidence="11">
    <location>
        <begin position="2201"/>
        <end position="2301"/>
    </location>
</feature>
<feature type="disulfide bond" evidence="9">
    <location>
        <begin position="3274"/>
        <end position="3335"/>
    </location>
</feature>
<keyword evidence="3 9" id="KW-1015">Disulfide bond</keyword>
<feature type="disulfide bond" evidence="9">
    <location>
        <begin position="2962"/>
        <end position="3023"/>
    </location>
</feature>
<feature type="disulfide bond" evidence="9">
    <location>
        <begin position="1623"/>
        <end position="1684"/>
    </location>
</feature>
<dbReference type="FunFam" id="3.10.250.10:FF:000006">
    <property type="entry name" value="neurotrypsin isoform X2"/>
    <property type="match status" value="15"/>
</dbReference>
<feature type="disulfide bond" evidence="9">
    <location>
        <begin position="2847"/>
        <end position="2911"/>
    </location>
</feature>
<feature type="disulfide bond" evidence="9">
    <location>
        <begin position="1339"/>
        <end position="1349"/>
    </location>
</feature>
<feature type="domain" description="SRCR" evidence="11">
    <location>
        <begin position="3131"/>
        <end position="3231"/>
    </location>
</feature>
<feature type="domain" description="SRCR" evidence="11">
    <location>
        <begin position="2510"/>
        <end position="2610"/>
    </location>
</feature>
<feature type="domain" description="SRCR" evidence="11">
    <location>
        <begin position="2924"/>
        <end position="3024"/>
    </location>
</feature>
<feature type="domain" description="SRCR" evidence="11">
    <location>
        <begin position="2096"/>
        <end position="2196"/>
    </location>
</feature>
<feature type="disulfide bond" evidence="9">
    <location>
        <begin position="1203"/>
        <end position="1264"/>
    </location>
</feature>
<feature type="disulfide bond" evidence="9">
    <location>
        <begin position="1132"/>
        <end position="1142"/>
    </location>
</feature>
<feature type="disulfide bond" evidence="9">
    <location>
        <begin position="216"/>
        <end position="226"/>
    </location>
</feature>
<feature type="disulfide bond" evidence="9">
    <location>
        <begin position="1725"/>
        <end position="1786"/>
    </location>
</feature>
<dbReference type="SMART" id="SM00202">
    <property type="entry name" value="SR"/>
    <property type="match status" value="37"/>
</dbReference>
<feature type="disulfide bond" evidence="9">
    <location>
        <begin position="3376"/>
        <end position="3437"/>
    </location>
</feature>
<feature type="disulfide bond" evidence="9">
    <location>
        <begin position="1917"/>
        <end position="1981"/>
    </location>
</feature>
<feature type="domain" description="SRCR" evidence="11">
    <location>
        <begin position="751"/>
        <end position="851"/>
    </location>
</feature>
<feature type="disulfide bond" evidence="9">
    <location>
        <begin position="185"/>
        <end position="246"/>
    </location>
</feature>
<feature type="domain" description="SRCR" evidence="11">
    <location>
        <begin position="1585"/>
        <end position="1685"/>
    </location>
</feature>
<feature type="disulfide bond" evidence="9">
    <location>
        <begin position="526"/>
        <end position="536"/>
    </location>
</feature>
<dbReference type="PANTHER" id="PTHR19331">
    <property type="entry name" value="SCAVENGER RECEPTOR DOMAIN-CONTAINING"/>
    <property type="match status" value="1"/>
</dbReference>
<feature type="disulfide bond" evidence="9">
    <location>
        <begin position="3583"/>
        <end position="3644"/>
    </location>
</feature>
<feature type="disulfide bond" evidence="9">
    <location>
        <begin position="2548"/>
        <end position="2609"/>
    </location>
</feature>
<feature type="disulfide bond" evidence="9">
    <location>
        <begin position="392"/>
        <end position="453"/>
    </location>
</feature>
<feature type="disulfide bond" evidence="9">
    <location>
        <begin position="3305"/>
        <end position="3315"/>
    </location>
</feature>
<feature type="domain" description="SRCR" evidence="11">
    <location>
        <begin position="2822"/>
        <end position="2922"/>
    </location>
</feature>
<feature type="disulfide bond" evidence="9">
    <location>
        <begin position="2535"/>
        <end position="2599"/>
    </location>
</feature>
<feature type="disulfide bond" evidence="9">
    <location>
        <begin position="776"/>
        <end position="840"/>
    </location>
</feature>
<feature type="domain" description="SRCR" evidence="11">
    <location>
        <begin position="354"/>
        <end position="454"/>
    </location>
</feature>
<feature type="disulfide bond" evidence="9">
    <location>
        <begin position="290"/>
        <end position="351"/>
    </location>
</feature>
<feature type="disulfide bond" evidence="9">
    <location>
        <begin position="1828"/>
        <end position="1889"/>
    </location>
</feature>
<feature type="disulfide bond" evidence="9">
    <location>
        <begin position="2270"/>
        <end position="2280"/>
    </location>
</feature>
<dbReference type="Gene3D" id="3.10.250.10">
    <property type="entry name" value="SRCR-like domain"/>
    <property type="match status" value="37"/>
</dbReference>
<feature type="disulfide bond" evidence="9">
    <location>
        <begin position="925"/>
        <end position="935"/>
    </location>
</feature>
<feature type="domain" description="SRCR" evidence="11">
    <location>
        <begin position="2615"/>
        <end position="2715"/>
    </location>
</feature>
<feature type="disulfide bond" evidence="9">
    <location>
        <begin position="1859"/>
        <end position="1869"/>
    </location>
</feature>
<comment type="caution">
    <text evidence="9">Lacks conserved residue(s) required for the propagation of feature annotation.</text>
</comment>
<feature type="disulfide bond" evidence="9">
    <location>
        <begin position="2640"/>
        <end position="2704"/>
    </location>
</feature>
<feature type="domain" description="SRCR" evidence="11">
    <location>
        <begin position="1480"/>
        <end position="1580"/>
    </location>
</feature>
<feature type="disulfide bond" evidence="9">
    <location>
        <begin position="1610"/>
        <end position="1674"/>
    </location>
</feature>
<feature type="disulfide bond" evidence="9">
    <location>
        <begin position="2653"/>
        <end position="2714"/>
    </location>
</feature>
<feature type="disulfide bond" evidence="9">
    <location>
        <begin position="1295"/>
        <end position="1359"/>
    </location>
</feature>
<feature type="domain" description="SRCR" evidence="11">
    <location>
        <begin position="1063"/>
        <end position="1163"/>
    </location>
</feature>
<comment type="subunit">
    <text evidence="7">Interacts with LGALS1 and laminin.</text>
</comment>
<evidence type="ECO:0000259" key="11">
    <source>
        <dbReference type="PROSITE" id="PS50287"/>
    </source>
</evidence>
<feature type="domain" description="SRCR" evidence="11">
    <location>
        <begin position="3443"/>
        <end position="3543"/>
    </location>
</feature>
<feature type="disulfide bond" evidence="9">
    <location>
        <begin position="3719"/>
        <end position="3729"/>
    </location>
</feature>
<feature type="disulfide bond" evidence="9">
    <location>
        <begin position="2372"/>
        <end position="2382"/>
    </location>
</feature>
<name>A0AA97LDZ8_EUBMA</name>
<dbReference type="SUPFAM" id="SSF56487">
    <property type="entry name" value="SRCR-like"/>
    <property type="match status" value="37"/>
</dbReference>
<feature type="disulfide bond" evidence="9">
    <location>
        <begin position="1756"/>
        <end position="1766"/>
    </location>
</feature>
<dbReference type="InterPro" id="IPR036772">
    <property type="entry name" value="SRCR-like_dom_sf"/>
</dbReference>
<feature type="domain" description="SRCR" evidence="11">
    <location>
        <begin position="1790"/>
        <end position="1890"/>
    </location>
</feature>
<feature type="disulfide bond" evidence="9">
    <location>
        <begin position="3688"/>
        <end position="3749"/>
    </location>
</feature>
<feature type="disulfide bond" evidence="9">
    <location>
        <begin position="1190"/>
        <end position="1254"/>
    </location>
</feature>
<feature type="disulfide bond" evidence="9">
    <location>
        <begin position="3570"/>
        <end position="3634"/>
    </location>
</feature>
<feature type="disulfide bond" evidence="9">
    <location>
        <begin position="2226"/>
        <end position="2290"/>
    </location>
</feature>
<dbReference type="GO" id="GO:0016020">
    <property type="term" value="C:membrane"/>
    <property type="evidence" value="ECO:0007669"/>
    <property type="project" value="InterPro"/>
</dbReference>
<feature type="domain" description="SRCR" evidence="11">
    <location>
        <begin position="3545"/>
        <end position="3645"/>
    </location>
</feature>
<feature type="domain" description="SRCR" evidence="11">
    <location>
        <begin position="2408"/>
        <end position="2508"/>
    </location>
</feature>
<feature type="disulfide bond" evidence="9">
    <location>
        <begin position="881"/>
        <end position="945"/>
    </location>
</feature>
<feature type="disulfide bond" evidence="9">
    <location>
        <begin position="2239"/>
        <end position="2300"/>
    </location>
</feature>
<feature type="domain" description="SRCR" evidence="11">
    <location>
        <begin position="2717"/>
        <end position="2817"/>
    </location>
</feature>
<feature type="disulfide bond" evidence="9">
    <location>
        <begin position="114"/>
        <end position="124"/>
    </location>
</feature>
<feature type="domain" description="SRCR" evidence="11">
    <location>
        <begin position="856"/>
        <end position="956"/>
    </location>
</feature>
<feature type="disulfide bond" evidence="9">
    <location>
        <begin position="2684"/>
        <end position="2694"/>
    </location>
</feature>
<feature type="disulfide bond" evidence="9">
    <location>
        <begin position="2993"/>
        <end position="3003"/>
    </location>
</feature>
<feature type="domain" description="SRCR" evidence="11">
    <location>
        <begin position="2303"/>
        <end position="2403"/>
    </location>
</feature>
<feature type="disulfide bond" evidence="9">
    <location>
        <begin position="1961"/>
        <end position="1971"/>
    </location>
</feature>
<feature type="disulfide bond" evidence="9">
    <location>
        <begin position="3261"/>
        <end position="3325"/>
    </location>
</feature>
<feature type="domain" description="SRCR" evidence="11">
    <location>
        <begin position="3236"/>
        <end position="3336"/>
    </location>
</feature>
<feature type="disulfide bond" evidence="9">
    <location>
        <begin position="2949"/>
        <end position="3013"/>
    </location>
</feature>
<dbReference type="FunFam" id="3.10.250.10:FF:000009">
    <property type="entry name" value="WC1"/>
    <property type="match status" value="3"/>
</dbReference>
<feature type="disulfide bond" evidence="9">
    <location>
        <begin position="2742"/>
        <end position="2806"/>
    </location>
</feature>
<feature type="disulfide bond" evidence="9">
    <location>
        <begin position="2165"/>
        <end position="2175"/>
    </location>
</feature>
<feature type="disulfide bond" evidence="9">
    <location>
        <begin position="423"/>
        <end position="433"/>
    </location>
</feature>
<feature type="disulfide bond" evidence="9">
    <location>
        <begin position="3067"/>
        <end position="3128"/>
    </location>
</feature>
<feature type="disulfide bond" evidence="9">
    <location>
        <begin position="2786"/>
        <end position="2796"/>
    </location>
</feature>
<feature type="disulfide bond" evidence="9">
    <location>
        <begin position="3156"/>
        <end position="3220"/>
    </location>
</feature>
<feature type="domain" description="SRCR" evidence="11">
    <location>
        <begin position="958"/>
        <end position="1058"/>
    </location>
</feature>
<feature type="disulfide bond" evidence="9">
    <location>
        <begin position="2063"/>
        <end position="2073"/>
    </location>
</feature>
<feature type="disulfide bond" evidence="9">
    <location>
        <begin position="1027"/>
        <end position="1037"/>
    </location>
</feature>
<feature type="disulfide bond" evidence="9">
    <location>
        <begin position="1088"/>
        <end position="1152"/>
    </location>
</feature>
<feature type="disulfide bond" evidence="9">
    <location>
        <begin position="379"/>
        <end position="443"/>
    </location>
</feature>
<feature type="disulfide bond" evidence="9">
    <location>
        <begin position="2019"/>
        <end position="2083"/>
    </location>
</feature>
<feature type="disulfide bond" evidence="9">
    <location>
        <begin position="3363"/>
        <end position="3427"/>
    </location>
</feature>
<feature type="disulfide bond" evidence="9">
    <location>
        <begin position="2328"/>
        <end position="2392"/>
    </location>
</feature>
<feature type="disulfide bond" evidence="9">
    <location>
        <begin position="2891"/>
        <end position="2901"/>
    </location>
</feature>
<feature type="disulfide bond" evidence="9">
    <location>
        <begin position="3675"/>
        <end position="3739"/>
    </location>
</feature>
<dbReference type="PANTHER" id="PTHR19331:SF487">
    <property type="entry name" value="SOLUBLE SCAVENGER RECEPTOR CYSTEINE-RICH DOMAIN-CONTAINING PROTEIN SSC5D"/>
    <property type="match status" value="1"/>
</dbReference>
<feature type="disulfide bond" evidence="9">
    <location>
        <begin position="277"/>
        <end position="341"/>
    </location>
</feature>
<feature type="domain" description="SRCR" evidence="11">
    <location>
        <begin position="3029"/>
        <end position="3129"/>
    </location>
</feature>
<dbReference type="FunFam" id="3.10.250.10:FF:000002">
    <property type="entry name" value="Scavenger receptor cysteine-rich type 1 protein M130"/>
    <property type="match status" value="2"/>
</dbReference>
<evidence type="ECO:0000256" key="2">
    <source>
        <dbReference type="ARBA" id="ARBA00022737"/>
    </source>
</evidence>
<dbReference type="InterPro" id="IPR001190">
    <property type="entry name" value="SRCR"/>
</dbReference>
<feature type="domain" description="SRCR" evidence="11">
    <location>
        <begin position="457"/>
        <end position="563"/>
    </location>
</feature>
<dbReference type="PROSITE" id="PS00420">
    <property type="entry name" value="SRCR_1"/>
    <property type="match status" value="19"/>
</dbReference>
<keyword evidence="2" id="KW-0677">Repeat</keyword>
<dbReference type="PROSITE" id="PS50287">
    <property type="entry name" value="SRCR_2"/>
    <property type="match status" value="37"/>
</dbReference>
<feature type="disulfide bond" evidence="9">
    <location>
        <begin position="3468"/>
        <end position="3532"/>
    </location>
</feature>
<feature type="disulfide bond" evidence="9">
    <location>
        <begin position="172"/>
        <end position="236"/>
    </location>
</feature>
<feature type="domain" description="SRCR" evidence="11">
    <location>
        <begin position="1687"/>
        <end position="1787"/>
    </location>
</feature>
<accession>A0AA97LDZ8</accession>
<feature type="disulfide bond" evidence="9">
    <location>
        <begin position="1403"/>
        <end position="1467"/>
    </location>
</feature>
<feature type="domain" description="SRCR" evidence="11">
    <location>
        <begin position="1165"/>
        <end position="1265"/>
    </location>
</feature>
<feature type="disulfide bond" evidence="9">
    <location>
        <begin position="1930"/>
        <end position="1991"/>
    </location>
</feature>
<feature type="disulfide bond" evidence="9">
    <location>
        <begin position="3512"/>
        <end position="3522"/>
    </location>
</feature>
<feature type="disulfide bond" evidence="9">
    <location>
        <begin position="1654"/>
        <end position="1664"/>
    </location>
</feature>
<feature type="domain" description="SRCR" evidence="11">
    <location>
        <begin position="147"/>
        <end position="247"/>
    </location>
</feature>
<feature type="disulfide bond" evidence="9">
    <location>
        <begin position="2433"/>
        <end position="2497"/>
    </location>
</feature>
<feature type="disulfide bond" evidence="9">
    <location>
        <begin position="2134"/>
        <end position="2195"/>
    </location>
</feature>
<feature type="disulfide bond" evidence="9">
    <location>
        <begin position="1549"/>
        <end position="1559"/>
    </location>
</feature>
<dbReference type="Pfam" id="PF00530">
    <property type="entry name" value="SRCR"/>
    <property type="match status" value="37"/>
</dbReference>
<feature type="domain" description="SRCR" evidence="11">
    <location>
        <begin position="1994"/>
        <end position="2094"/>
    </location>
</feature>
<dbReference type="PRINTS" id="PR00258">
    <property type="entry name" value="SPERACTRCPTR"/>
</dbReference>
<feature type="disulfide bond" evidence="9">
    <location>
        <begin position="1416"/>
        <end position="1477"/>
    </location>
</feature>
<feature type="disulfide bond" evidence="9">
    <location>
        <begin position="3169"/>
        <end position="3230"/>
    </location>
</feature>
<proteinExistence type="predicted"/>
<feature type="disulfide bond" evidence="9">
    <location>
        <begin position="894"/>
        <end position="955"/>
    </location>
</feature>
<feature type="disulfide bond" evidence="9">
    <location>
        <begin position="1101"/>
        <end position="1162"/>
    </location>
</feature>
<evidence type="ECO:0000256" key="8">
    <source>
        <dbReference type="ARBA" id="ARBA00069168"/>
    </source>
</evidence>
<evidence type="ECO:0000256" key="5">
    <source>
        <dbReference type="ARBA" id="ARBA00023180"/>
    </source>
</evidence>
<dbReference type="Proteomes" id="UP001190640">
    <property type="component" value="Chromosome 12"/>
</dbReference>
<feature type="disulfide bond" evidence="9">
    <location>
        <begin position="3614"/>
        <end position="3624"/>
    </location>
</feature>
<dbReference type="RefSeq" id="XP_054848852.1">
    <property type="nucleotide sequence ID" value="XM_054992877.1"/>
</dbReference>
<feature type="disulfide bond" evidence="9">
    <location>
        <begin position="1447"/>
        <end position="1457"/>
    </location>
</feature>
<feature type="disulfide bond" evidence="9">
    <location>
        <begin position="3821"/>
        <end position="3831"/>
    </location>
</feature>